<keyword evidence="5" id="KW-1185">Reference proteome</keyword>
<dbReference type="Pfam" id="PF19904">
    <property type="entry name" value="DUF6377"/>
    <property type="match status" value="1"/>
</dbReference>
<comment type="caution">
    <text evidence="4">The sequence shown here is derived from an EMBL/GenBank/DDBJ whole genome shotgun (WGS) entry which is preliminary data.</text>
</comment>
<accession>A0ABR7XSL2</accession>
<keyword evidence="1" id="KW-0175">Coiled coil</keyword>
<evidence type="ECO:0000313" key="5">
    <source>
        <dbReference type="Proteomes" id="UP000651112"/>
    </source>
</evidence>
<name>A0ABR7XSL2_9SPHI</name>
<feature type="coiled-coil region" evidence="1">
    <location>
        <begin position="334"/>
        <end position="368"/>
    </location>
</feature>
<dbReference type="InterPro" id="IPR011990">
    <property type="entry name" value="TPR-like_helical_dom_sf"/>
</dbReference>
<protein>
    <recommendedName>
        <fullName evidence="3">DUF6377 domain-containing protein</fullName>
    </recommendedName>
</protein>
<dbReference type="Gene3D" id="1.25.40.10">
    <property type="entry name" value="Tetratricopeptide repeat domain"/>
    <property type="match status" value="1"/>
</dbReference>
<sequence length="525" mass="60975">MSIVGMTDATDSLLKKLDRAITQKEEFAVRRIARMDSIRKEAMLAPDKAKRFEELQKLFRRYRSYQLDSAFTIAQQCIQLAETIDDEKVAEAEMNMSEVLGVMGIYKESMDILHAIPKDRLDTSLLAHYYHLHHATYSLLAENALTNIEKDKYNKLIQLYRDSLLRVNDPATLGYNMLKSKQLLDSGQYEEALSLMQDCYDRYHTDESLLASVSYELSLVYEKLQDTEQEKKYLTISALADIRRAVKSYIALRKLAVMLYQEGDLDRAYSYIKCAMEDATFCKARFRTMEISETLPIIIAAYDKKMQQEKENLFKYLILISVLSLVLAASIYYVYRQLRKLSAAEKAMKKLNDELSDMNVGLQELNKSLSESNLVKEEYIGSVFNLCSSYIDKLDSYRVSINRKLRVQKIEDVIRLTDSKNFVSEELKEFFQNFDAIFLNIYPNFIDEFNALLKEGEQIHPKNEELLSAELRIYALIKLGITDSSKIATFLHYSPQTVYNYKLKVRNKSRIPKDEFMDALQKIGR</sequence>
<dbReference type="InterPro" id="IPR045957">
    <property type="entry name" value="DUF6377"/>
</dbReference>
<keyword evidence="2" id="KW-0472">Membrane</keyword>
<gene>
    <name evidence="4" type="ORF">H8B21_11175</name>
</gene>
<evidence type="ECO:0000313" key="4">
    <source>
        <dbReference type="EMBL" id="MBD1422133.1"/>
    </source>
</evidence>
<evidence type="ECO:0000256" key="1">
    <source>
        <dbReference type="SAM" id="Coils"/>
    </source>
</evidence>
<keyword evidence="2" id="KW-1133">Transmembrane helix</keyword>
<evidence type="ECO:0000256" key="2">
    <source>
        <dbReference type="SAM" id="Phobius"/>
    </source>
</evidence>
<feature type="transmembrane region" description="Helical" evidence="2">
    <location>
        <begin position="313"/>
        <end position="335"/>
    </location>
</feature>
<organism evidence="4 5">
    <name type="scientific">Sphingobacterium chuzhouense</name>
    <dbReference type="NCBI Taxonomy" id="1742264"/>
    <lineage>
        <taxon>Bacteria</taxon>
        <taxon>Pseudomonadati</taxon>
        <taxon>Bacteroidota</taxon>
        <taxon>Sphingobacteriia</taxon>
        <taxon>Sphingobacteriales</taxon>
        <taxon>Sphingobacteriaceae</taxon>
        <taxon>Sphingobacterium</taxon>
    </lineage>
</organism>
<evidence type="ECO:0000259" key="3">
    <source>
        <dbReference type="Pfam" id="PF19904"/>
    </source>
</evidence>
<feature type="domain" description="DUF6377" evidence="3">
    <location>
        <begin position="241"/>
        <end position="488"/>
    </location>
</feature>
<keyword evidence="2" id="KW-0812">Transmembrane</keyword>
<proteinExistence type="predicted"/>
<dbReference type="EMBL" id="JACNYL010000002">
    <property type="protein sequence ID" value="MBD1422133.1"/>
    <property type="molecule type" value="Genomic_DNA"/>
</dbReference>
<dbReference type="Proteomes" id="UP000651112">
    <property type="component" value="Unassembled WGS sequence"/>
</dbReference>
<reference evidence="4 5" key="1">
    <citation type="submission" date="2020-08" db="EMBL/GenBank/DDBJ databases">
        <title>Sphingobacterium sp. DN00404 isolated from aquaculture water.</title>
        <authorList>
            <person name="Zhang M."/>
        </authorList>
    </citation>
    <scope>NUCLEOTIDE SEQUENCE [LARGE SCALE GENOMIC DNA]</scope>
    <source>
        <strain evidence="4 5">KCTC 42746</strain>
    </source>
</reference>